<feature type="compositionally biased region" description="Low complexity" evidence="1">
    <location>
        <begin position="25"/>
        <end position="38"/>
    </location>
</feature>
<comment type="caution">
    <text evidence="2">The sequence shown here is derived from an EMBL/GenBank/DDBJ whole genome shotgun (WGS) entry which is preliminary data.</text>
</comment>
<dbReference type="EMBL" id="ASRX01000022">
    <property type="protein sequence ID" value="EYF05527.1"/>
    <property type="molecule type" value="Genomic_DNA"/>
</dbReference>
<accession>A0A017T9D2</accession>
<feature type="compositionally biased region" description="Basic and acidic residues" evidence="1">
    <location>
        <begin position="15"/>
        <end position="24"/>
    </location>
</feature>
<dbReference type="AlphaFoldDB" id="A0A017T9D2"/>
<dbReference type="Gene3D" id="2.120.10.30">
    <property type="entry name" value="TolB, C-terminal domain"/>
    <property type="match status" value="1"/>
</dbReference>
<feature type="region of interest" description="Disordered" evidence="1">
    <location>
        <begin position="15"/>
        <end position="95"/>
    </location>
</feature>
<proteinExistence type="predicted"/>
<dbReference type="Proteomes" id="UP000019678">
    <property type="component" value="Unassembled WGS sequence"/>
</dbReference>
<sequence length="350" mass="37003">MLAFGIAAVLGKRYAEKPSLEETRSPVPGSAAASVASPRPRPNPAPQAGAPDAAAEGGTHAGPETLFSAAWGGDLNQLGRDRPTEGNPEGPMSLAVDRNGRVLVLDQVNNRIVRYGADGKPERALPTELRTAQDMTVAPDGTLAVLERVHDKAVVLFDDAGRQIGELPLLGEGIEEPGHVTGIFVDGKDVYAEREHGALVKLGDTTGKPAGTRAEIPGRPSGDGQLYLSAGIIQAQAGRAYVSAIDRAKMENRFTRELRFEAVLDVILLLDSDRAGVIYFAVQGRSPSGEEAVLLTCLEPSRGQTIGGAVLPVNTLPEETFRDLAVLDEGGVVHALRSEAGTTYQRYDCQ</sequence>
<dbReference type="eggNOG" id="COG3391">
    <property type="taxonomic scope" value="Bacteria"/>
</dbReference>
<evidence type="ECO:0000256" key="1">
    <source>
        <dbReference type="SAM" id="MobiDB-lite"/>
    </source>
</evidence>
<reference evidence="2 3" key="1">
    <citation type="submission" date="2013-05" db="EMBL/GenBank/DDBJ databases">
        <title>Genome assembly of Chondromyces apiculatus DSM 436.</title>
        <authorList>
            <person name="Sharma G."/>
            <person name="Khatri I."/>
            <person name="Kaur C."/>
            <person name="Mayilraj S."/>
            <person name="Subramanian S."/>
        </authorList>
    </citation>
    <scope>NUCLEOTIDE SEQUENCE [LARGE SCALE GENOMIC DNA]</scope>
    <source>
        <strain evidence="2 3">DSM 436</strain>
    </source>
</reference>
<evidence type="ECO:0000313" key="2">
    <source>
        <dbReference type="EMBL" id="EYF05527.1"/>
    </source>
</evidence>
<protein>
    <recommendedName>
        <fullName evidence="4">6-bladed beta-propeller</fullName>
    </recommendedName>
</protein>
<gene>
    <name evidence="2" type="ORF">CAP_3075</name>
</gene>
<dbReference type="InterPro" id="IPR011042">
    <property type="entry name" value="6-blade_b-propeller_TolB-like"/>
</dbReference>
<organism evidence="2 3">
    <name type="scientific">Chondromyces apiculatus DSM 436</name>
    <dbReference type="NCBI Taxonomy" id="1192034"/>
    <lineage>
        <taxon>Bacteria</taxon>
        <taxon>Pseudomonadati</taxon>
        <taxon>Myxococcota</taxon>
        <taxon>Polyangia</taxon>
        <taxon>Polyangiales</taxon>
        <taxon>Polyangiaceae</taxon>
        <taxon>Chondromyces</taxon>
    </lineage>
</organism>
<keyword evidence="3" id="KW-1185">Reference proteome</keyword>
<name>A0A017T9D2_9BACT</name>
<evidence type="ECO:0008006" key="4">
    <source>
        <dbReference type="Google" id="ProtNLM"/>
    </source>
</evidence>
<evidence type="ECO:0000313" key="3">
    <source>
        <dbReference type="Proteomes" id="UP000019678"/>
    </source>
</evidence>
<dbReference type="SUPFAM" id="SSF63829">
    <property type="entry name" value="Calcium-dependent phosphotriesterase"/>
    <property type="match status" value="1"/>
</dbReference>
<feature type="compositionally biased region" description="Low complexity" evidence="1">
    <location>
        <begin position="46"/>
        <end position="55"/>
    </location>
</feature>